<keyword evidence="5" id="KW-0433">Leucine-rich repeat</keyword>
<dbReference type="InterPro" id="IPR032675">
    <property type="entry name" value="LRR_dom_sf"/>
</dbReference>
<keyword evidence="14 19" id="KW-0472">Membrane</keyword>
<keyword evidence="7 19" id="KW-0812">Transmembrane</keyword>
<evidence type="ECO:0000256" key="2">
    <source>
        <dbReference type="ARBA" id="ARBA00012513"/>
    </source>
</evidence>
<organism evidence="22 23">
    <name type="scientific">Cinchona calisaya</name>
    <dbReference type="NCBI Taxonomy" id="153742"/>
    <lineage>
        <taxon>Eukaryota</taxon>
        <taxon>Viridiplantae</taxon>
        <taxon>Streptophyta</taxon>
        <taxon>Embryophyta</taxon>
        <taxon>Tracheophyta</taxon>
        <taxon>Spermatophyta</taxon>
        <taxon>Magnoliopsida</taxon>
        <taxon>eudicotyledons</taxon>
        <taxon>Gunneridae</taxon>
        <taxon>Pentapetalae</taxon>
        <taxon>asterids</taxon>
        <taxon>lamiids</taxon>
        <taxon>Gentianales</taxon>
        <taxon>Rubiaceae</taxon>
        <taxon>Cinchonoideae</taxon>
        <taxon>Cinchoneae</taxon>
        <taxon>Cinchona</taxon>
    </lineage>
</organism>
<dbReference type="GO" id="GO:0005524">
    <property type="term" value="F:ATP binding"/>
    <property type="evidence" value="ECO:0007669"/>
    <property type="project" value="UniProtKB-KW"/>
</dbReference>
<proteinExistence type="predicted"/>
<keyword evidence="8 20" id="KW-0732">Signal</keyword>
<evidence type="ECO:0000256" key="11">
    <source>
        <dbReference type="ARBA" id="ARBA00022777"/>
    </source>
</evidence>
<dbReference type="InterPro" id="IPR001611">
    <property type="entry name" value="Leu-rich_rpt"/>
</dbReference>
<keyword evidence="11" id="KW-0418">Kinase</keyword>
<keyword evidence="10" id="KW-0547">Nucleotide-binding</keyword>
<dbReference type="Pfam" id="PF00560">
    <property type="entry name" value="LRR_1"/>
    <property type="match status" value="4"/>
</dbReference>
<keyword evidence="13 19" id="KW-1133">Transmembrane helix</keyword>
<evidence type="ECO:0000256" key="18">
    <source>
        <dbReference type="ARBA" id="ARBA00048679"/>
    </source>
</evidence>
<evidence type="ECO:0000256" key="19">
    <source>
        <dbReference type="SAM" id="Phobius"/>
    </source>
</evidence>
<dbReference type="GO" id="GO:0009791">
    <property type="term" value="P:post-embryonic development"/>
    <property type="evidence" value="ECO:0007669"/>
    <property type="project" value="UniProtKB-ARBA"/>
</dbReference>
<dbReference type="InterPro" id="IPR011009">
    <property type="entry name" value="Kinase-like_dom_sf"/>
</dbReference>
<dbReference type="SMART" id="SM00369">
    <property type="entry name" value="LRR_TYP"/>
    <property type="match status" value="5"/>
</dbReference>
<keyword evidence="4" id="KW-0597">Phosphoprotein</keyword>
<evidence type="ECO:0000256" key="14">
    <source>
        <dbReference type="ARBA" id="ARBA00023136"/>
    </source>
</evidence>
<dbReference type="InterPro" id="IPR000719">
    <property type="entry name" value="Prot_kinase_dom"/>
</dbReference>
<keyword evidence="12" id="KW-0067">ATP-binding</keyword>
<evidence type="ECO:0000256" key="7">
    <source>
        <dbReference type="ARBA" id="ARBA00022692"/>
    </source>
</evidence>
<evidence type="ECO:0000256" key="4">
    <source>
        <dbReference type="ARBA" id="ARBA00022553"/>
    </source>
</evidence>
<dbReference type="FunFam" id="3.80.10.10:FF:000400">
    <property type="entry name" value="Nuclear pore complex protein NUP107"/>
    <property type="match status" value="1"/>
</dbReference>
<dbReference type="PRINTS" id="PR00019">
    <property type="entry name" value="LEURICHRPT"/>
</dbReference>
<keyword evidence="16" id="KW-0325">Glycoprotein</keyword>
<dbReference type="PANTHER" id="PTHR48053">
    <property type="entry name" value="LEUCINE RICH REPEAT FAMILY PROTEIN, EXPRESSED"/>
    <property type="match status" value="1"/>
</dbReference>
<keyword evidence="23" id="KW-1185">Reference proteome</keyword>
<keyword evidence="6" id="KW-0808">Transferase</keyword>
<evidence type="ECO:0000256" key="16">
    <source>
        <dbReference type="ARBA" id="ARBA00023180"/>
    </source>
</evidence>
<evidence type="ECO:0000256" key="10">
    <source>
        <dbReference type="ARBA" id="ARBA00022741"/>
    </source>
</evidence>
<evidence type="ECO:0000313" key="22">
    <source>
        <dbReference type="EMBL" id="KAL3513917.1"/>
    </source>
</evidence>
<comment type="subcellular location">
    <subcellularLocation>
        <location evidence="1">Membrane</location>
        <topology evidence="1">Single-pass type I membrane protein</topology>
    </subcellularLocation>
</comment>
<evidence type="ECO:0000256" key="6">
    <source>
        <dbReference type="ARBA" id="ARBA00022679"/>
    </source>
</evidence>
<feature type="transmembrane region" description="Helical" evidence="19">
    <location>
        <begin position="597"/>
        <end position="620"/>
    </location>
</feature>
<evidence type="ECO:0000256" key="12">
    <source>
        <dbReference type="ARBA" id="ARBA00022840"/>
    </source>
</evidence>
<comment type="catalytic activity">
    <reaction evidence="18">
        <text>L-seryl-[protein] + ATP = O-phospho-L-seryl-[protein] + ADP + H(+)</text>
        <dbReference type="Rhea" id="RHEA:17989"/>
        <dbReference type="Rhea" id="RHEA-COMP:9863"/>
        <dbReference type="Rhea" id="RHEA-COMP:11604"/>
        <dbReference type="ChEBI" id="CHEBI:15378"/>
        <dbReference type="ChEBI" id="CHEBI:29999"/>
        <dbReference type="ChEBI" id="CHEBI:30616"/>
        <dbReference type="ChEBI" id="CHEBI:83421"/>
        <dbReference type="ChEBI" id="CHEBI:456216"/>
        <dbReference type="EC" id="2.7.11.1"/>
    </reaction>
</comment>
<dbReference type="InterPro" id="IPR055414">
    <property type="entry name" value="LRR_R13L4/SHOC2-like"/>
</dbReference>
<evidence type="ECO:0000256" key="8">
    <source>
        <dbReference type="ARBA" id="ARBA00022729"/>
    </source>
</evidence>
<keyword evidence="9" id="KW-0677">Repeat</keyword>
<dbReference type="EMBL" id="JBJUIK010000011">
    <property type="protein sequence ID" value="KAL3513917.1"/>
    <property type="molecule type" value="Genomic_DNA"/>
</dbReference>
<dbReference type="SUPFAM" id="SSF56112">
    <property type="entry name" value="Protein kinase-like (PK-like)"/>
    <property type="match status" value="1"/>
</dbReference>
<dbReference type="Gene3D" id="3.80.10.10">
    <property type="entry name" value="Ribonuclease Inhibitor"/>
    <property type="match status" value="3"/>
</dbReference>
<evidence type="ECO:0000256" key="17">
    <source>
        <dbReference type="ARBA" id="ARBA00047899"/>
    </source>
</evidence>
<dbReference type="InterPro" id="IPR003591">
    <property type="entry name" value="Leu-rich_rpt_typical-subtyp"/>
</dbReference>
<comment type="caution">
    <text evidence="22">The sequence shown here is derived from an EMBL/GenBank/DDBJ whole genome shotgun (WGS) entry which is preliminary data.</text>
</comment>
<dbReference type="Proteomes" id="UP001630127">
    <property type="component" value="Unassembled WGS sequence"/>
</dbReference>
<name>A0ABD2Z730_9GENT</name>
<evidence type="ECO:0000313" key="23">
    <source>
        <dbReference type="Proteomes" id="UP001630127"/>
    </source>
</evidence>
<accession>A0ABD2Z730</accession>
<dbReference type="PROSITE" id="PS50011">
    <property type="entry name" value="PROTEIN_KINASE_DOM"/>
    <property type="match status" value="1"/>
</dbReference>
<dbReference type="SUPFAM" id="SSF52058">
    <property type="entry name" value="L domain-like"/>
    <property type="match status" value="3"/>
</dbReference>
<dbReference type="FunFam" id="3.30.200.20:FF:000309">
    <property type="entry name" value="Leucine-rich repeat receptor protein kinase MSP1"/>
    <property type="match status" value="1"/>
</dbReference>
<dbReference type="EC" id="2.7.11.1" evidence="2"/>
<keyword evidence="3" id="KW-0723">Serine/threonine-protein kinase</keyword>
<dbReference type="GO" id="GO:0004674">
    <property type="term" value="F:protein serine/threonine kinase activity"/>
    <property type="evidence" value="ECO:0007669"/>
    <property type="project" value="UniProtKB-KW"/>
</dbReference>
<feature type="chain" id="PRO_5044866405" description="non-specific serine/threonine protein kinase" evidence="20">
    <location>
        <begin position="29"/>
        <end position="905"/>
    </location>
</feature>
<sequence length="905" mass="100527">MDKHLCSQFFFLGLLLILPTTLFPIVSASHFTTLKPNESAKEISHENEVVALLKWKASLDNKSQSLLSSWATTTNTNAISNPSSNNWFGIGCNKAGRVAYLNLTSCDIRGTLHDLNFSSLNHLVSLNLYNNSLHGTIPSNIDYVPQQIGLMRELVTLDLGFNSITRMIPRTIFGNLSDLHFLAFPKNEIWGHIPSSIGNLSKLRVLYLYSNRLSGPIPEEIGMLRFIRDFELHENHLTGHIPTSIGNLSNLSILYLRVNNLSGRIPEGIGMLNSLYDLDLGVNNLEGDIPSSIGNLEQLTYLALYENNLTGNISISLKNCTNLYRIDLRGNKFSENISETFGIYPNLDYIDLSDNRFHGELDATWGLCRGLTGFKISNNYISGNILDELGGASQLQVLDLSSNQLMGIIPRTFDNFTELLELRLNDNRLLGDIPLIIGKLSKLLRLNLGRNNLSGLILTQIGDYKELVDLNLSQNALDGNIPFQIGQINSLETLDLSYNILVGELPQQLRELKSFRVMKISHNEISGSIPSSFSQCLSLILVNISYNQLEGPLPSSSAFQKAPFDALRNNKGLCGDVAGLKACPQVNRSNKKGDTRLIILPMLGAIIFLIIALLLISLAYRRSSRNELRNHQSGDLFAVWSFDGKMVYEEIIKATEDFNPNHCNGVGGNGSVFKAKMPNGQLVAVKKLHTPETIGLSNLIEGFRNEIRVLTEIRHRNIVKLYGFCSHSLHSFLVYEFLEGGSLLDMLSNDERLWSSSGSQAKFLKLYSSNWTAFAGTYGYAAPELAYSMEANEKCDVHSFGVLALEVLMGKHPSDFISYILSTSSSSMSKTLDHKMLKDVLDKRISSPSLEVAEQVLLVAKLAISCVHPTPQFRPTMQQVSVRLSRKRVASKRLSFVTISELVAS</sequence>
<dbReference type="Pfam" id="PF23598">
    <property type="entry name" value="LRR_14"/>
    <property type="match status" value="1"/>
</dbReference>
<reference evidence="22 23" key="1">
    <citation type="submission" date="2024-11" db="EMBL/GenBank/DDBJ databases">
        <title>A near-complete genome assembly of Cinchona calisaya.</title>
        <authorList>
            <person name="Lian D.C."/>
            <person name="Zhao X.W."/>
            <person name="Wei L."/>
        </authorList>
    </citation>
    <scope>NUCLEOTIDE SEQUENCE [LARGE SCALE GENOMIC DNA]</scope>
    <source>
        <tissue evidence="22">Nenye</tissue>
    </source>
</reference>
<dbReference type="Pfam" id="PF07714">
    <property type="entry name" value="PK_Tyr_Ser-Thr"/>
    <property type="match status" value="1"/>
</dbReference>
<evidence type="ECO:0000256" key="13">
    <source>
        <dbReference type="ARBA" id="ARBA00022989"/>
    </source>
</evidence>
<gene>
    <name evidence="22" type="ORF">ACH5RR_026634</name>
</gene>
<evidence type="ECO:0000256" key="20">
    <source>
        <dbReference type="SAM" id="SignalP"/>
    </source>
</evidence>
<evidence type="ECO:0000256" key="5">
    <source>
        <dbReference type="ARBA" id="ARBA00022614"/>
    </source>
</evidence>
<evidence type="ECO:0000256" key="9">
    <source>
        <dbReference type="ARBA" id="ARBA00022737"/>
    </source>
</evidence>
<dbReference type="Gene3D" id="3.30.200.20">
    <property type="entry name" value="Phosphorylase Kinase, domain 1"/>
    <property type="match status" value="1"/>
</dbReference>
<evidence type="ECO:0000259" key="21">
    <source>
        <dbReference type="PROSITE" id="PS50011"/>
    </source>
</evidence>
<evidence type="ECO:0000256" key="15">
    <source>
        <dbReference type="ARBA" id="ARBA00023170"/>
    </source>
</evidence>
<dbReference type="InterPro" id="IPR001245">
    <property type="entry name" value="Ser-Thr/Tyr_kinase_cat_dom"/>
</dbReference>
<dbReference type="FunFam" id="3.80.10.10:FF:000233">
    <property type="entry name" value="Leucine-rich repeat receptor-like protein kinase TDR"/>
    <property type="match status" value="1"/>
</dbReference>
<feature type="domain" description="Protein kinase" evidence="21">
    <location>
        <begin position="658"/>
        <end position="905"/>
    </location>
</feature>
<dbReference type="GO" id="GO:0016020">
    <property type="term" value="C:membrane"/>
    <property type="evidence" value="ECO:0007669"/>
    <property type="project" value="UniProtKB-SubCell"/>
</dbReference>
<evidence type="ECO:0000256" key="1">
    <source>
        <dbReference type="ARBA" id="ARBA00004479"/>
    </source>
</evidence>
<dbReference type="Pfam" id="PF00069">
    <property type="entry name" value="Pkinase"/>
    <property type="match status" value="1"/>
</dbReference>
<dbReference type="GO" id="GO:0006952">
    <property type="term" value="P:defense response"/>
    <property type="evidence" value="ECO:0007669"/>
    <property type="project" value="UniProtKB-ARBA"/>
</dbReference>
<feature type="signal peptide" evidence="20">
    <location>
        <begin position="1"/>
        <end position="28"/>
    </location>
</feature>
<comment type="catalytic activity">
    <reaction evidence="17">
        <text>L-threonyl-[protein] + ATP = O-phospho-L-threonyl-[protein] + ADP + H(+)</text>
        <dbReference type="Rhea" id="RHEA:46608"/>
        <dbReference type="Rhea" id="RHEA-COMP:11060"/>
        <dbReference type="Rhea" id="RHEA-COMP:11605"/>
        <dbReference type="ChEBI" id="CHEBI:15378"/>
        <dbReference type="ChEBI" id="CHEBI:30013"/>
        <dbReference type="ChEBI" id="CHEBI:30616"/>
        <dbReference type="ChEBI" id="CHEBI:61977"/>
        <dbReference type="ChEBI" id="CHEBI:456216"/>
        <dbReference type="EC" id="2.7.11.1"/>
    </reaction>
</comment>
<dbReference type="PANTHER" id="PTHR48053:SF158">
    <property type="entry name" value="MDIS1-INTERACTING RECEPTOR LIKE KINASE 2-LIKE"/>
    <property type="match status" value="1"/>
</dbReference>
<dbReference type="GO" id="GO:0051707">
    <property type="term" value="P:response to other organism"/>
    <property type="evidence" value="ECO:0007669"/>
    <property type="project" value="UniProtKB-ARBA"/>
</dbReference>
<protein>
    <recommendedName>
        <fullName evidence="2">non-specific serine/threonine protein kinase</fullName>
        <ecNumber evidence="2">2.7.11.1</ecNumber>
    </recommendedName>
</protein>
<evidence type="ECO:0000256" key="3">
    <source>
        <dbReference type="ARBA" id="ARBA00022527"/>
    </source>
</evidence>
<dbReference type="AlphaFoldDB" id="A0ABD2Z730"/>
<dbReference type="Gene3D" id="1.10.510.10">
    <property type="entry name" value="Transferase(Phosphotransferase) domain 1"/>
    <property type="match status" value="1"/>
</dbReference>
<keyword evidence="15" id="KW-0675">Receptor</keyword>
<dbReference type="InterPro" id="IPR051716">
    <property type="entry name" value="Plant_RL_S/T_kinase"/>
</dbReference>